<keyword evidence="1" id="KW-0175">Coiled coil</keyword>
<dbReference type="GO" id="GO:0016740">
    <property type="term" value="F:transferase activity"/>
    <property type="evidence" value="ECO:0007669"/>
    <property type="project" value="UniProtKB-KW"/>
</dbReference>
<dbReference type="InterPro" id="IPR050834">
    <property type="entry name" value="Glycosyltransf_2"/>
</dbReference>
<evidence type="ECO:0000256" key="1">
    <source>
        <dbReference type="SAM" id="Coils"/>
    </source>
</evidence>
<accession>A0A366H5J2</accession>
<dbReference type="Pfam" id="PF00535">
    <property type="entry name" value="Glycos_transf_2"/>
    <property type="match status" value="1"/>
</dbReference>
<dbReference type="Proteomes" id="UP000253426">
    <property type="component" value="Unassembled WGS sequence"/>
</dbReference>
<dbReference type="InterPro" id="IPR029044">
    <property type="entry name" value="Nucleotide-diphossugar_trans"/>
</dbReference>
<evidence type="ECO:0000313" key="3">
    <source>
        <dbReference type="EMBL" id="RBP37337.1"/>
    </source>
</evidence>
<dbReference type="EMBL" id="QNRR01000014">
    <property type="protein sequence ID" value="RBP37337.1"/>
    <property type="molecule type" value="Genomic_DNA"/>
</dbReference>
<keyword evidence="3" id="KW-0808">Transferase</keyword>
<organism evidence="3 4">
    <name type="scientific">Roseimicrobium gellanilyticum</name>
    <dbReference type="NCBI Taxonomy" id="748857"/>
    <lineage>
        <taxon>Bacteria</taxon>
        <taxon>Pseudomonadati</taxon>
        <taxon>Verrucomicrobiota</taxon>
        <taxon>Verrucomicrobiia</taxon>
        <taxon>Verrucomicrobiales</taxon>
        <taxon>Verrucomicrobiaceae</taxon>
        <taxon>Roseimicrobium</taxon>
    </lineage>
</organism>
<evidence type="ECO:0000313" key="4">
    <source>
        <dbReference type="Proteomes" id="UP000253426"/>
    </source>
</evidence>
<proteinExistence type="predicted"/>
<evidence type="ECO:0000259" key="2">
    <source>
        <dbReference type="Pfam" id="PF00535"/>
    </source>
</evidence>
<protein>
    <submittedName>
        <fullName evidence="3">Glycosyl transferase family 2</fullName>
    </submittedName>
</protein>
<dbReference type="RefSeq" id="WP_113961563.1">
    <property type="nucleotide sequence ID" value="NZ_QNRR01000014.1"/>
</dbReference>
<feature type="coiled-coil region" evidence="1">
    <location>
        <begin position="325"/>
        <end position="352"/>
    </location>
</feature>
<dbReference type="PANTHER" id="PTHR43685">
    <property type="entry name" value="GLYCOSYLTRANSFERASE"/>
    <property type="match status" value="1"/>
</dbReference>
<dbReference type="SUPFAM" id="SSF53448">
    <property type="entry name" value="Nucleotide-diphospho-sugar transferases"/>
    <property type="match status" value="1"/>
</dbReference>
<dbReference type="OrthoDB" id="184190at2"/>
<dbReference type="AlphaFoldDB" id="A0A366H5J2"/>
<sequence length="357" mass="40801">MNSLDQGRISDAADKPSSLVTIGIPVFNGEKHLAQALDSALAQDCPNLEILISDNASTDGTQDICKEYRRRDSRIRYHRNKENLGASGNFQEVLKRANGEYFTWLACDDILTRGDYVSKLAGYLDTNPDVVLCGCTTKAFVGEDLRATCTHVLEAVAPERDWKEARKEFFRWPQTACHFVIYGLYRRRPLLKVPVDGRTHWGRPVVLDMEFPILSRLSNFGRIVSLPDMERAYRSHAYSSCNRDVEELSTASQFWLALRMKSTLLRTAATLNVPADEKWELIKLTLHNFLHHPLGRLPEFRADLENQRVENGILRDACEERLNLIHQQDAAMRLMTKRIEELENQLAQTRAADENAR</sequence>
<dbReference type="PANTHER" id="PTHR43685:SF2">
    <property type="entry name" value="GLYCOSYLTRANSFERASE 2-LIKE DOMAIN-CONTAINING PROTEIN"/>
    <property type="match status" value="1"/>
</dbReference>
<gene>
    <name evidence="3" type="ORF">DES53_11475</name>
</gene>
<keyword evidence="4" id="KW-1185">Reference proteome</keyword>
<dbReference type="InterPro" id="IPR001173">
    <property type="entry name" value="Glyco_trans_2-like"/>
</dbReference>
<dbReference type="Gene3D" id="3.90.550.10">
    <property type="entry name" value="Spore Coat Polysaccharide Biosynthesis Protein SpsA, Chain A"/>
    <property type="match status" value="1"/>
</dbReference>
<feature type="domain" description="Glycosyltransferase 2-like" evidence="2">
    <location>
        <begin position="21"/>
        <end position="188"/>
    </location>
</feature>
<dbReference type="CDD" id="cd00761">
    <property type="entry name" value="Glyco_tranf_GTA_type"/>
    <property type="match status" value="1"/>
</dbReference>
<reference evidence="3 4" key="1">
    <citation type="submission" date="2018-06" db="EMBL/GenBank/DDBJ databases">
        <title>Genomic Encyclopedia of Type Strains, Phase IV (KMG-IV): sequencing the most valuable type-strain genomes for metagenomic binning, comparative biology and taxonomic classification.</title>
        <authorList>
            <person name="Goeker M."/>
        </authorList>
    </citation>
    <scope>NUCLEOTIDE SEQUENCE [LARGE SCALE GENOMIC DNA]</scope>
    <source>
        <strain evidence="3 4">DSM 25532</strain>
    </source>
</reference>
<name>A0A366H5J2_9BACT</name>
<comment type="caution">
    <text evidence="3">The sequence shown here is derived from an EMBL/GenBank/DDBJ whole genome shotgun (WGS) entry which is preliminary data.</text>
</comment>